<dbReference type="SMART" id="SM00388">
    <property type="entry name" value="HisKA"/>
    <property type="match status" value="1"/>
</dbReference>
<dbReference type="SUPFAM" id="SSF55874">
    <property type="entry name" value="ATPase domain of HSP90 chaperone/DNA topoisomerase II/histidine kinase"/>
    <property type="match status" value="1"/>
</dbReference>
<dbReference type="Pfam" id="PF00672">
    <property type="entry name" value="HAMP"/>
    <property type="match status" value="1"/>
</dbReference>
<proteinExistence type="predicted"/>
<dbReference type="KEGG" id="des:DSOUD_2172"/>
<organism evidence="11 12">
    <name type="scientific">Desulfuromonas soudanensis</name>
    <dbReference type="NCBI Taxonomy" id="1603606"/>
    <lineage>
        <taxon>Bacteria</taxon>
        <taxon>Pseudomonadati</taxon>
        <taxon>Thermodesulfobacteriota</taxon>
        <taxon>Desulfuromonadia</taxon>
        <taxon>Desulfuromonadales</taxon>
        <taxon>Desulfuromonadaceae</taxon>
        <taxon>Desulfuromonas</taxon>
    </lineage>
</organism>
<evidence type="ECO:0000256" key="1">
    <source>
        <dbReference type="ARBA" id="ARBA00000085"/>
    </source>
</evidence>
<dbReference type="PROSITE" id="PS50109">
    <property type="entry name" value="HIS_KIN"/>
    <property type="match status" value="1"/>
</dbReference>
<dbReference type="AlphaFoldDB" id="A0A0M4DIC8"/>
<dbReference type="InterPro" id="IPR036890">
    <property type="entry name" value="HATPase_C_sf"/>
</dbReference>
<evidence type="ECO:0000313" key="11">
    <source>
        <dbReference type="EMBL" id="ALC16937.1"/>
    </source>
</evidence>
<dbReference type="STRING" id="1603606.DSOUD_2172"/>
<dbReference type="InterPro" id="IPR003661">
    <property type="entry name" value="HisK_dim/P_dom"/>
</dbReference>
<feature type="domain" description="HAMP" evidence="10">
    <location>
        <begin position="196"/>
        <end position="248"/>
    </location>
</feature>
<evidence type="ECO:0000256" key="5">
    <source>
        <dbReference type="ARBA" id="ARBA00022679"/>
    </source>
</evidence>
<evidence type="ECO:0000256" key="6">
    <source>
        <dbReference type="ARBA" id="ARBA00022777"/>
    </source>
</evidence>
<dbReference type="EC" id="2.7.13.3" evidence="3"/>
<feature type="coiled-coil region" evidence="7">
    <location>
        <begin position="250"/>
        <end position="277"/>
    </location>
</feature>
<dbReference type="PANTHER" id="PTHR43065:SF42">
    <property type="entry name" value="TWO-COMPONENT SENSOR PPRA"/>
    <property type="match status" value="1"/>
</dbReference>
<keyword evidence="6 11" id="KW-0418">Kinase</keyword>
<dbReference type="CDD" id="cd00075">
    <property type="entry name" value="HATPase"/>
    <property type="match status" value="1"/>
</dbReference>
<gene>
    <name evidence="11" type="ORF">DSOUD_2172</name>
</gene>
<feature type="transmembrane region" description="Helical" evidence="8">
    <location>
        <begin position="175"/>
        <end position="194"/>
    </location>
</feature>
<evidence type="ECO:0000256" key="2">
    <source>
        <dbReference type="ARBA" id="ARBA00004370"/>
    </source>
</evidence>
<accession>A0A0M4DIC8</accession>
<name>A0A0M4DIC8_9BACT</name>
<dbReference type="SMART" id="SM00304">
    <property type="entry name" value="HAMP"/>
    <property type="match status" value="1"/>
</dbReference>
<feature type="transmembrane region" description="Helical" evidence="8">
    <location>
        <begin position="12"/>
        <end position="31"/>
    </location>
</feature>
<comment type="catalytic activity">
    <reaction evidence="1">
        <text>ATP + protein L-histidine = ADP + protein N-phospho-L-histidine.</text>
        <dbReference type="EC" id="2.7.13.3"/>
    </reaction>
</comment>
<dbReference type="GO" id="GO:0016020">
    <property type="term" value="C:membrane"/>
    <property type="evidence" value="ECO:0007669"/>
    <property type="project" value="UniProtKB-SubCell"/>
</dbReference>
<sequence length="500" mass="53338">MKRRVGLRTEIIVNISFLVGAALLLGGFLLVKLTERELVAQRVSSVSATMKIVAGVLAPDLAEKDDLRARVETVLQPLSGSLSPAGWCLVDRDLTSLAASSGFVPDRTEILQVRYQSEPLSKIDYDFNRIPGFGGAASVLVSVPVFHRQQFAGSLQVRFSLADVRRQVASAQKLVILYALLYGTVLVSAGVYLLSRNVVHPVRQLMASTRQVAGGDLEQTLPVTGPSEISDLAGSFNTMVAALKASRLQSEEAIATLHDANLELLQAQQELLRSEKMASVGHLAAGMAHEIGNPLGAVIGYLEILRGDLGPGPEKDLAERALTETGRIDRLVRDLLDYAAPSPIDTELIDPAQVLREARDILVQQGALAALSLTDALPLQLPKTSIARHKLLQVFVNLLLNARDACDPGGTIGLAGGSEPGWVSLSISDTGAGMSQEIASHIFDPFYTTKAPGRGRGLGLSVCHRVVSEAGGVISVQSEPGRGSSFTVRLKEAESRCHET</sequence>
<dbReference type="Proteomes" id="UP000057158">
    <property type="component" value="Chromosome"/>
</dbReference>
<dbReference type="Gene3D" id="1.10.287.130">
    <property type="match status" value="1"/>
</dbReference>
<dbReference type="PROSITE" id="PS50885">
    <property type="entry name" value="HAMP"/>
    <property type="match status" value="1"/>
</dbReference>
<dbReference type="InterPro" id="IPR005467">
    <property type="entry name" value="His_kinase_dom"/>
</dbReference>
<keyword evidence="4" id="KW-0597">Phosphoprotein</keyword>
<keyword evidence="12" id="KW-1185">Reference proteome</keyword>
<evidence type="ECO:0000259" key="10">
    <source>
        <dbReference type="PROSITE" id="PS50885"/>
    </source>
</evidence>
<dbReference type="InterPro" id="IPR003594">
    <property type="entry name" value="HATPase_dom"/>
</dbReference>
<evidence type="ECO:0000256" key="3">
    <source>
        <dbReference type="ARBA" id="ARBA00012438"/>
    </source>
</evidence>
<feature type="domain" description="Histidine kinase" evidence="9">
    <location>
        <begin position="286"/>
        <end position="494"/>
    </location>
</feature>
<dbReference type="SUPFAM" id="SSF158472">
    <property type="entry name" value="HAMP domain-like"/>
    <property type="match status" value="1"/>
</dbReference>
<reference evidence="11 12" key="1">
    <citation type="submission" date="2015-07" db="EMBL/GenBank/DDBJ databases">
        <title>Isolation and Genomic Characterization of a Novel Halophilic Metal-Reducing Deltaproteobacterium from the Deep Subsurface.</title>
        <authorList>
            <person name="Badalamenti J.P."/>
            <person name="Summers Z.M."/>
            <person name="Gralnick J.A."/>
            <person name="Bond D.R."/>
        </authorList>
    </citation>
    <scope>NUCLEOTIDE SEQUENCE [LARGE SCALE GENOMIC DNA]</scope>
    <source>
        <strain evidence="11 12">WTL</strain>
    </source>
</reference>
<dbReference type="SMART" id="SM00387">
    <property type="entry name" value="HATPase_c"/>
    <property type="match status" value="1"/>
</dbReference>
<keyword evidence="8" id="KW-1133">Transmembrane helix</keyword>
<dbReference type="PRINTS" id="PR00344">
    <property type="entry name" value="BCTRLSENSOR"/>
</dbReference>
<dbReference type="PATRIC" id="fig|1603606.3.peg.2345"/>
<keyword evidence="8" id="KW-0472">Membrane</keyword>
<dbReference type="SUPFAM" id="SSF47384">
    <property type="entry name" value="Homodimeric domain of signal transducing histidine kinase"/>
    <property type="match status" value="1"/>
</dbReference>
<evidence type="ECO:0000259" key="9">
    <source>
        <dbReference type="PROSITE" id="PS50109"/>
    </source>
</evidence>
<dbReference type="CDD" id="cd06225">
    <property type="entry name" value="HAMP"/>
    <property type="match status" value="1"/>
</dbReference>
<dbReference type="CDD" id="cd00082">
    <property type="entry name" value="HisKA"/>
    <property type="match status" value="1"/>
</dbReference>
<evidence type="ECO:0000256" key="4">
    <source>
        <dbReference type="ARBA" id="ARBA00022553"/>
    </source>
</evidence>
<evidence type="ECO:0000256" key="8">
    <source>
        <dbReference type="SAM" id="Phobius"/>
    </source>
</evidence>
<evidence type="ECO:0000256" key="7">
    <source>
        <dbReference type="SAM" id="Coils"/>
    </source>
</evidence>
<dbReference type="Pfam" id="PF00512">
    <property type="entry name" value="HisKA"/>
    <property type="match status" value="1"/>
</dbReference>
<dbReference type="Gene3D" id="6.10.340.10">
    <property type="match status" value="1"/>
</dbReference>
<dbReference type="GO" id="GO:0000155">
    <property type="term" value="F:phosphorelay sensor kinase activity"/>
    <property type="evidence" value="ECO:0007669"/>
    <property type="project" value="InterPro"/>
</dbReference>
<dbReference type="RefSeq" id="WP_198300307.1">
    <property type="nucleotide sequence ID" value="NZ_CP010802.1"/>
</dbReference>
<dbReference type="PANTHER" id="PTHR43065">
    <property type="entry name" value="SENSOR HISTIDINE KINASE"/>
    <property type="match status" value="1"/>
</dbReference>
<dbReference type="Gene3D" id="3.30.565.10">
    <property type="entry name" value="Histidine kinase-like ATPase, C-terminal domain"/>
    <property type="match status" value="1"/>
</dbReference>
<dbReference type="InterPro" id="IPR004358">
    <property type="entry name" value="Sig_transdc_His_kin-like_C"/>
</dbReference>
<keyword evidence="8" id="KW-0812">Transmembrane</keyword>
<evidence type="ECO:0000313" key="12">
    <source>
        <dbReference type="Proteomes" id="UP000057158"/>
    </source>
</evidence>
<keyword evidence="5" id="KW-0808">Transferase</keyword>
<dbReference type="Pfam" id="PF02518">
    <property type="entry name" value="HATPase_c"/>
    <property type="match status" value="1"/>
</dbReference>
<keyword evidence="7" id="KW-0175">Coiled coil</keyword>
<dbReference type="InterPro" id="IPR003660">
    <property type="entry name" value="HAMP_dom"/>
</dbReference>
<protein>
    <recommendedName>
        <fullName evidence="3">histidine kinase</fullName>
        <ecNumber evidence="3">2.7.13.3</ecNumber>
    </recommendedName>
</protein>
<dbReference type="InterPro" id="IPR036097">
    <property type="entry name" value="HisK_dim/P_sf"/>
</dbReference>
<comment type="subcellular location">
    <subcellularLocation>
        <location evidence="2">Membrane</location>
    </subcellularLocation>
</comment>
<dbReference type="EMBL" id="CP010802">
    <property type="protein sequence ID" value="ALC16937.1"/>
    <property type="molecule type" value="Genomic_DNA"/>
</dbReference>